<evidence type="ECO:0000256" key="5">
    <source>
        <dbReference type="ARBA" id="ARBA00022840"/>
    </source>
</evidence>
<keyword evidence="2" id="KW-0963">Cytoplasm</keyword>
<dbReference type="EMBL" id="BDQF01000009">
    <property type="protein sequence ID" value="GAW80648.1"/>
    <property type="molecule type" value="Genomic_DNA"/>
</dbReference>
<dbReference type="GeneID" id="39747363"/>
<dbReference type="Gene3D" id="3.40.850.10">
    <property type="entry name" value="Kinesin motor domain"/>
    <property type="match status" value="2"/>
</dbReference>
<feature type="binding site" evidence="8">
    <location>
        <begin position="100"/>
        <end position="107"/>
    </location>
    <ligand>
        <name>ATP</name>
        <dbReference type="ChEBI" id="CHEBI:30616"/>
    </ligand>
</feature>
<dbReference type="OrthoDB" id="3176171at2759"/>
<feature type="coiled-coil region" evidence="9">
    <location>
        <begin position="814"/>
        <end position="841"/>
    </location>
</feature>
<feature type="coiled-coil region" evidence="9">
    <location>
        <begin position="532"/>
        <end position="586"/>
    </location>
</feature>
<organism evidence="12 13">
    <name type="scientific">Plasmodium gonderi</name>
    <dbReference type="NCBI Taxonomy" id="77519"/>
    <lineage>
        <taxon>Eukaryota</taxon>
        <taxon>Sar</taxon>
        <taxon>Alveolata</taxon>
        <taxon>Apicomplexa</taxon>
        <taxon>Aconoidasida</taxon>
        <taxon>Haemosporida</taxon>
        <taxon>Plasmodiidae</taxon>
        <taxon>Plasmodium</taxon>
        <taxon>Plasmodium (Plasmodium)</taxon>
    </lineage>
</organism>
<comment type="caution">
    <text evidence="12">The sequence shown here is derived from an EMBL/GenBank/DDBJ whole genome shotgun (WGS) entry which is preliminary data.</text>
</comment>
<evidence type="ECO:0000256" key="3">
    <source>
        <dbReference type="ARBA" id="ARBA00022701"/>
    </source>
</evidence>
<dbReference type="OMA" id="DDNKMDQ"/>
<evidence type="ECO:0000256" key="8">
    <source>
        <dbReference type="PROSITE-ProRule" id="PRU00283"/>
    </source>
</evidence>
<evidence type="ECO:0000256" key="10">
    <source>
        <dbReference type="SAM" id="MobiDB-lite"/>
    </source>
</evidence>
<protein>
    <submittedName>
        <fullName evidence="12">Kinesin-5</fullName>
    </submittedName>
</protein>
<keyword evidence="9" id="KW-0175">Coiled coil</keyword>
<dbReference type="RefSeq" id="XP_028543237.1">
    <property type="nucleotide sequence ID" value="XM_028687436.1"/>
</dbReference>
<dbReference type="InterPro" id="IPR036961">
    <property type="entry name" value="Kinesin_motor_dom_sf"/>
</dbReference>
<evidence type="ECO:0000256" key="6">
    <source>
        <dbReference type="ARBA" id="ARBA00023175"/>
    </source>
</evidence>
<dbReference type="PANTHER" id="PTHR47970">
    <property type="entry name" value="KINESIN-LIKE PROTEIN KIF11"/>
    <property type="match status" value="1"/>
</dbReference>
<keyword evidence="7" id="KW-0206">Cytoskeleton</keyword>
<comment type="similarity">
    <text evidence="8">Belongs to the TRAFAC class myosin-kinesin ATPase superfamily. Kinesin family.</text>
</comment>
<dbReference type="PROSITE" id="PS50067">
    <property type="entry name" value="KINESIN_MOTOR_2"/>
    <property type="match status" value="1"/>
</dbReference>
<keyword evidence="6 8" id="KW-0505">Motor protein</keyword>
<name>A0A1Y1JG64_PLAGO</name>
<evidence type="ECO:0000313" key="13">
    <source>
        <dbReference type="Proteomes" id="UP000195521"/>
    </source>
</evidence>
<dbReference type="GO" id="GO:0007018">
    <property type="term" value="P:microtubule-based movement"/>
    <property type="evidence" value="ECO:0007669"/>
    <property type="project" value="InterPro"/>
</dbReference>
<comment type="subcellular location">
    <subcellularLocation>
        <location evidence="1">Cytoplasm</location>
        <location evidence="1">Cytoskeleton</location>
    </subcellularLocation>
</comment>
<gene>
    <name evidence="12" type="ORF">PGO_082140</name>
</gene>
<evidence type="ECO:0000256" key="1">
    <source>
        <dbReference type="ARBA" id="ARBA00004245"/>
    </source>
</evidence>
<dbReference type="GO" id="GO:0005524">
    <property type="term" value="F:ATP binding"/>
    <property type="evidence" value="ECO:0007669"/>
    <property type="project" value="UniProtKB-UniRule"/>
</dbReference>
<dbReference type="Pfam" id="PF00225">
    <property type="entry name" value="Kinesin"/>
    <property type="match status" value="1"/>
</dbReference>
<dbReference type="InterPro" id="IPR019821">
    <property type="entry name" value="Kinesin_motor_CS"/>
</dbReference>
<dbReference type="GO" id="GO:0008574">
    <property type="term" value="F:plus-end-directed microtubule motor activity"/>
    <property type="evidence" value="ECO:0007669"/>
    <property type="project" value="TreeGrafter"/>
</dbReference>
<sequence>MLRNSYQHEKASCFNIKVIVRCRPLNEKEKNDINNEEVVKINNNEVIVTLSRNNEIYEKKYSFDYACDKDVDQRTLFNNYVFQIVDEVLEGFNCTLFCYGQTGTGKTYTMEGRILEHLKHNENKKLDLSDSINSDLNYYYELCDNDDTGIIFRVAKRIFDILNSRKEYKTTRLSEVSCEENCAAKCEAKCESNFESKCESNCESKCESNCESKCESTFESKYESNFESKCEGGAQVVRRRNSYFSSDESLSIPHMVRSKVEITLNGFGTSAPSNVIDSNIDSCTQKNTPFEGQTEKKDVKSVASDMYNMEKCSYDFVIKVSYLEIYNEELCDLLSTASESNKLRIYEDTMNKNKGLNVDKLEEKCINSFEEIYYLICSAIKKRRTAETSYNKKSSRSHSIFTITLIMKDLNNDGESITKIGKLNLVDLAGSENALKSSYGNLKIRQQESCNINQSLLTLGRVINALIENSSYIPYRDSKLTRLLQDSLGGKTKTFIVATISPSSLCIDETLSTLDYVFRAKNIKNRPEINVKTTKQLKIKDLNNEIEKLKNALNLSREKRGVYLDNEEYNNIQNSLKKNKEILLQKEKILFEKSKKIKALINKMDYTDDIQNHIVQFLKDILLKYKNIQIVHDILVNKLVEEKCVTRFLLSEFKQMQEKYQNYVNTYTQTQKKIISIFRETISTIKRKKCQDYSHFNHICNDILKILVNTKDEVMQGKEILIKSIENMEHKSTEMLSRKNDFLDFFQNQIGVMEKQDQTHFCQMEKMKNDLLTCTKKLNADVESFSNHIDQNKIADFVVQQPYDTSDEYSLISINKEKKKIAKLNTSVQNKKETINMLKKLAPNDESFQVINEIDFYLSGEKEENVKSIIQYMKNINKLLHIFLTHSLTELKKNVNEKTTSLRSKREYVNQLIEKLQSDYKSQENNLNKRKCEIAERYKKIMTDDIYHFKDRIMEEIHEVIQRNVVQINETMERKLELLTNELNEESGTKYREIFTHSLNTLEQFIQSCNKQDGEYHDKYFQYTNLMHEKVDTYYEHLLEHAFTDINYQFANEQSKINEKIQNIKQVYLNLIQNNNKCVDKISILFDTTIGKNKKDKEALCNSMSKMVLQEKNQIAHGEKKKNELTLKYTQDISLYNQQHVENLKKCNTHMDALLQHFNKNEAALKDDDDDNQTLPTCDVPENHMNEEDIHVEIEKIRSFANMNSAILSDPYLERPTLERPTLERPNLNEGNSNFAISPRNGSVKPDLSNNHYRYSDIHYEEVKGDVMKEIETFSFQKNIDFKCLFDKVDENLNLILNENYFLKYQKGGGGVVSGSCELSRRNSGGSMTHASGNPIQHMNEVVSLTGESSCTHMSSVGNNIAKVTHIQSQKKARETSSQIDADVEGTNLKSLAECNRKNNKSIESLHGRKIGLTSNELKYSSTKIKVLGNSASSRKNSPAPKRLKDDGYKGRNFKFIRKSED</sequence>
<dbReference type="GO" id="GO:0008017">
    <property type="term" value="F:microtubule binding"/>
    <property type="evidence" value="ECO:0007669"/>
    <property type="project" value="InterPro"/>
</dbReference>
<reference evidence="13" key="1">
    <citation type="submission" date="2017-04" db="EMBL/GenBank/DDBJ databases">
        <title>Plasmodium gonderi genome.</title>
        <authorList>
            <person name="Arisue N."/>
            <person name="Honma H."/>
            <person name="Kawai S."/>
            <person name="Tougan T."/>
            <person name="Tanabe K."/>
            <person name="Horii T."/>
        </authorList>
    </citation>
    <scope>NUCLEOTIDE SEQUENCE [LARGE SCALE GENOMIC DNA]</scope>
    <source>
        <strain evidence="13">ATCC 30045</strain>
    </source>
</reference>
<dbReference type="GO" id="GO:0005876">
    <property type="term" value="C:spindle microtubule"/>
    <property type="evidence" value="ECO:0007669"/>
    <property type="project" value="TreeGrafter"/>
</dbReference>
<dbReference type="GO" id="GO:0051231">
    <property type="term" value="P:spindle elongation"/>
    <property type="evidence" value="ECO:0007669"/>
    <property type="project" value="TreeGrafter"/>
</dbReference>
<keyword evidence="3" id="KW-0493">Microtubule</keyword>
<evidence type="ECO:0000256" key="9">
    <source>
        <dbReference type="SAM" id="Coils"/>
    </source>
</evidence>
<dbReference type="SUPFAM" id="SSF52540">
    <property type="entry name" value="P-loop containing nucleoside triphosphate hydrolases"/>
    <property type="match status" value="1"/>
</dbReference>
<dbReference type="InterPro" id="IPR047149">
    <property type="entry name" value="KIF11-like"/>
</dbReference>
<accession>A0A1Y1JG64</accession>
<dbReference type="PRINTS" id="PR00380">
    <property type="entry name" value="KINESINHEAVY"/>
</dbReference>
<evidence type="ECO:0000256" key="4">
    <source>
        <dbReference type="ARBA" id="ARBA00022741"/>
    </source>
</evidence>
<dbReference type="SMART" id="SM00129">
    <property type="entry name" value="KISc"/>
    <property type="match status" value="1"/>
</dbReference>
<evidence type="ECO:0000256" key="7">
    <source>
        <dbReference type="ARBA" id="ARBA00023212"/>
    </source>
</evidence>
<keyword evidence="4 8" id="KW-0547">Nucleotide-binding</keyword>
<feature type="region of interest" description="Disordered" evidence="10">
    <location>
        <begin position="1429"/>
        <end position="1452"/>
    </location>
</feature>
<dbReference type="PANTHER" id="PTHR47970:SF12">
    <property type="entry name" value="KINESIN FAMILY MEMBER 11"/>
    <property type="match status" value="1"/>
</dbReference>
<proteinExistence type="inferred from homology"/>
<evidence type="ECO:0000256" key="2">
    <source>
        <dbReference type="ARBA" id="ARBA00022490"/>
    </source>
</evidence>
<evidence type="ECO:0000259" key="11">
    <source>
        <dbReference type="PROSITE" id="PS50067"/>
    </source>
</evidence>
<dbReference type="GO" id="GO:0072686">
    <property type="term" value="C:mitotic spindle"/>
    <property type="evidence" value="ECO:0007669"/>
    <property type="project" value="TreeGrafter"/>
</dbReference>
<dbReference type="GO" id="GO:0090307">
    <property type="term" value="P:mitotic spindle assembly"/>
    <property type="evidence" value="ECO:0007669"/>
    <property type="project" value="TreeGrafter"/>
</dbReference>
<dbReference type="Proteomes" id="UP000195521">
    <property type="component" value="Unassembled WGS sequence"/>
</dbReference>
<keyword evidence="5 8" id="KW-0067">ATP-binding</keyword>
<feature type="domain" description="Kinesin motor" evidence="11">
    <location>
        <begin position="15"/>
        <end position="523"/>
    </location>
</feature>
<dbReference type="InterPro" id="IPR027417">
    <property type="entry name" value="P-loop_NTPase"/>
</dbReference>
<evidence type="ECO:0000313" key="12">
    <source>
        <dbReference type="EMBL" id="GAW80648.1"/>
    </source>
</evidence>
<feature type="coiled-coil region" evidence="9">
    <location>
        <begin position="906"/>
        <end position="933"/>
    </location>
</feature>
<feature type="region of interest" description="Disordered" evidence="10">
    <location>
        <begin position="1222"/>
        <end position="1243"/>
    </location>
</feature>
<dbReference type="PROSITE" id="PS00411">
    <property type="entry name" value="KINESIN_MOTOR_1"/>
    <property type="match status" value="1"/>
</dbReference>
<dbReference type="InterPro" id="IPR001752">
    <property type="entry name" value="Kinesin_motor_dom"/>
</dbReference>
<keyword evidence="13" id="KW-1185">Reference proteome</keyword>